<feature type="transmembrane region" description="Helical" evidence="6">
    <location>
        <begin position="89"/>
        <end position="109"/>
    </location>
</feature>
<dbReference type="Proteomes" id="UP000298781">
    <property type="component" value="Chromosome"/>
</dbReference>
<keyword evidence="9" id="KW-1185">Reference proteome</keyword>
<evidence type="ECO:0000313" key="9">
    <source>
        <dbReference type="Proteomes" id="UP000298781"/>
    </source>
</evidence>
<protein>
    <submittedName>
        <fullName evidence="8">DMT family transporter</fullName>
    </submittedName>
</protein>
<evidence type="ECO:0000256" key="4">
    <source>
        <dbReference type="ARBA" id="ARBA00022989"/>
    </source>
</evidence>
<comment type="subcellular location">
    <subcellularLocation>
        <location evidence="1">Membrane</location>
        <topology evidence="1">Multi-pass membrane protein</topology>
    </subcellularLocation>
</comment>
<dbReference type="AlphaFoldDB" id="A0A4D7BFR5"/>
<evidence type="ECO:0000259" key="7">
    <source>
        <dbReference type="Pfam" id="PF00892"/>
    </source>
</evidence>
<feature type="transmembrane region" description="Helical" evidence="6">
    <location>
        <begin position="235"/>
        <end position="254"/>
    </location>
</feature>
<keyword evidence="3 6" id="KW-0812">Transmembrane</keyword>
<feature type="transmembrane region" description="Helical" evidence="6">
    <location>
        <begin position="65"/>
        <end position="83"/>
    </location>
</feature>
<feature type="transmembrane region" description="Helical" evidence="6">
    <location>
        <begin position="35"/>
        <end position="53"/>
    </location>
</feature>
<name>A0A4D7BFR5_9HYPH</name>
<feature type="transmembrane region" description="Helical" evidence="6">
    <location>
        <begin position="177"/>
        <end position="198"/>
    </location>
</feature>
<proteinExistence type="inferred from homology"/>
<comment type="similarity">
    <text evidence="2">Belongs to the drug/metabolite transporter (DMT) superfamily. 10 TMS drug/metabolite exporter (DME) (TC 2.A.7.3) family.</text>
</comment>
<dbReference type="PANTHER" id="PTHR22911">
    <property type="entry name" value="ACYL-MALONYL CONDENSING ENZYME-RELATED"/>
    <property type="match status" value="1"/>
</dbReference>
<keyword evidence="4 6" id="KW-1133">Transmembrane helix</keyword>
<dbReference type="InterPro" id="IPR037185">
    <property type="entry name" value="EmrE-like"/>
</dbReference>
<dbReference type="SUPFAM" id="SSF103481">
    <property type="entry name" value="Multidrug resistance efflux transporter EmrE"/>
    <property type="match status" value="2"/>
</dbReference>
<keyword evidence="5 6" id="KW-0472">Membrane</keyword>
<dbReference type="InterPro" id="IPR000620">
    <property type="entry name" value="EamA_dom"/>
</dbReference>
<feature type="transmembrane region" description="Helical" evidence="6">
    <location>
        <begin position="260"/>
        <end position="277"/>
    </location>
</feature>
<feature type="transmembrane region" description="Helical" evidence="6">
    <location>
        <begin position="204"/>
        <end position="228"/>
    </location>
</feature>
<feature type="transmembrane region" description="Helical" evidence="6">
    <location>
        <begin position="146"/>
        <end position="165"/>
    </location>
</feature>
<dbReference type="PANTHER" id="PTHR22911:SF6">
    <property type="entry name" value="SOLUTE CARRIER FAMILY 35 MEMBER G1"/>
    <property type="match status" value="1"/>
</dbReference>
<dbReference type="KEGG" id="pstg:E8M01_16110"/>
<feature type="domain" description="EamA" evidence="7">
    <location>
        <begin position="5"/>
        <end position="132"/>
    </location>
</feature>
<evidence type="ECO:0000256" key="1">
    <source>
        <dbReference type="ARBA" id="ARBA00004141"/>
    </source>
</evidence>
<feature type="transmembrane region" description="Helical" evidence="6">
    <location>
        <begin position="116"/>
        <end position="134"/>
    </location>
</feature>
<evidence type="ECO:0000313" key="8">
    <source>
        <dbReference type="EMBL" id="QCI69263.1"/>
    </source>
</evidence>
<dbReference type="GO" id="GO:0016020">
    <property type="term" value="C:membrane"/>
    <property type="evidence" value="ECO:0007669"/>
    <property type="project" value="UniProtKB-SubCell"/>
</dbReference>
<dbReference type="OrthoDB" id="7818056at2"/>
<accession>A0A4D7BFR5</accession>
<evidence type="ECO:0000256" key="2">
    <source>
        <dbReference type="ARBA" id="ARBA00009853"/>
    </source>
</evidence>
<organism evidence="8 9">
    <name type="scientific">Phreatobacter stygius</name>
    <dbReference type="NCBI Taxonomy" id="1940610"/>
    <lineage>
        <taxon>Bacteria</taxon>
        <taxon>Pseudomonadati</taxon>
        <taxon>Pseudomonadota</taxon>
        <taxon>Alphaproteobacteria</taxon>
        <taxon>Hyphomicrobiales</taxon>
        <taxon>Phreatobacteraceae</taxon>
        <taxon>Phreatobacter</taxon>
    </lineage>
</organism>
<evidence type="ECO:0000256" key="6">
    <source>
        <dbReference type="SAM" id="Phobius"/>
    </source>
</evidence>
<reference evidence="8 9" key="1">
    <citation type="submission" date="2019-04" db="EMBL/GenBank/DDBJ databases">
        <title>Phreatobacter aquaticus sp. nov.</title>
        <authorList>
            <person name="Choi A."/>
        </authorList>
    </citation>
    <scope>NUCLEOTIDE SEQUENCE [LARGE SCALE GENOMIC DNA]</scope>
    <source>
        <strain evidence="8 9">KCTC 52518</strain>
    </source>
</reference>
<evidence type="ECO:0000256" key="3">
    <source>
        <dbReference type="ARBA" id="ARBA00022692"/>
    </source>
</evidence>
<dbReference type="Pfam" id="PF00892">
    <property type="entry name" value="EamA"/>
    <property type="match status" value="2"/>
</dbReference>
<evidence type="ECO:0000256" key="5">
    <source>
        <dbReference type="ARBA" id="ARBA00023136"/>
    </source>
</evidence>
<feature type="domain" description="EamA" evidence="7">
    <location>
        <begin position="147"/>
        <end position="276"/>
    </location>
</feature>
<dbReference type="EMBL" id="CP039690">
    <property type="protein sequence ID" value="QCI69263.1"/>
    <property type="molecule type" value="Genomic_DNA"/>
</dbReference>
<gene>
    <name evidence="8" type="ORF">E8M01_16110</name>
</gene>
<sequence length="283" mass="29987">MPFLVGAFGVFLLALMDALIKSVAAAHATPQIVFMRFACGLPWAILALAVLRPPMPGREMVRAHLFRGALVVLTAGLFFYALAKLELAEAITLAFLSPLFLAALAALILKEAISPAVMIAIVVGFIGMAIIVAGKVGGGVFDLTRILGIAAAILSAFFYAANLVLLRQRAQTDALGLIVLFQNLFPMLMIAPFAYMVWETPDPRSWVLFAGIGLLGLAGHLCMAWAFARANAGPLGVLEYSALIWGSALGYLAFGEVPSWTTWAGAALIIAACLAVARRQTGR</sequence>